<sequence length="113" mass="13742">MQKDLKMEEFSNQQKSIFGTWWEPIRKWFYPAWLIYETSMRFYEYAFGVSNFFIEQEDSIGELFSQILAISFGLATFLICSFYLTIPTCIILYRFFKEDKLTTPFLHKIKKYF</sequence>
<keyword evidence="1" id="KW-0472">Membrane</keyword>
<dbReference type="Proteomes" id="UP001597476">
    <property type="component" value="Unassembled WGS sequence"/>
</dbReference>
<dbReference type="EMBL" id="JBHULY010000005">
    <property type="protein sequence ID" value="MFD2725412.1"/>
    <property type="molecule type" value="Genomic_DNA"/>
</dbReference>
<dbReference type="RefSeq" id="WP_380289338.1">
    <property type="nucleotide sequence ID" value="NZ_JBHULY010000005.1"/>
</dbReference>
<name>A0ABW5T822_9FLAO</name>
<keyword evidence="1" id="KW-1133">Transmembrane helix</keyword>
<accession>A0ABW5T822</accession>
<comment type="caution">
    <text evidence="2">The sequence shown here is derived from an EMBL/GenBank/DDBJ whole genome shotgun (WGS) entry which is preliminary data.</text>
</comment>
<keyword evidence="1" id="KW-0812">Transmembrane</keyword>
<evidence type="ECO:0000256" key="1">
    <source>
        <dbReference type="SAM" id="Phobius"/>
    </source>
</evidence>
<evidence type="ECO:0000313" key="3">
    <source>
        <dbReference type="Proteomes" id="UP001597476"/>
    </source>
</evidence>
<proteinExistence type="predicted"/>
<gene>
    <name evidence="2" type="ORF">ACFSR8_04240</name>
</gene>
<organism evidence="2 3">
    <name type="scientific">Hyunsoonleella rubra</name>
    <dbReference type="NCBI Taxonomy" id="1737062"/>
    <lineage>
        <taxon>Bacteria</taxon>
        <taxon>Pseudomonadati</taxon>
        <taxon>Bacteroidota</taxon>
        <taxon>Flavobacteriia</taxon>
        <taxon>Flavobacteriales</taxon>
        <taxon>Flavobacteriaceae</taxon>
    </lineage>
</organism>
<reference evidence="3" key="1">
    <citation type="journal article" date="2019" name="Int. J. Syst. Evol. Microbiol.">
        <title>The Global Catalogue of Microorganisms (GCM) 10K type strain sequencing project: providing services to taxonomists for standard genome sequencing and annotation.</title>
        <authorList>
            <consortium name="The Broad Institute Genomics Platform"/>
            <consortium name="The Broad Institute Genome Sequencing Center for Infectious Disease"/>
            <person name="Wu L."/>
            <person name="Ma J."/>
        </authorList>
    </citation>
    <scope>NUCLEOTIDE SEQUENCE [LARGE SCALE GENOMIC DNA]</scope>
    <source>
        <strain evidence="3">KCTC 42398</strain>
    </source>
</reference>
<keyword evidence="3" id="KW-1185">Reference proteome</keyword>
<protein>
    <submittedName>
        <fullName evidence="2">Uncharacterized protein</fullName>
    </submittedName>
</protein>
<evidence type="ECO:0000313" key="2">
    <source>
        <dbReference type="EMBL" id="MFD2725412.1"/>
    </source>
</evidence>
<feature type="transmembrane region" description="Helical" evidence="1">
    <location>
        <begin position="67"/>
        <end position="93"/>
    </location>
</feature>